<evidence type="ECO:0000313" key="1">
    <source>
        <dbReference type="EMBL" id="MBL4951783.1"/>
    </source>
</evidence>
<accession>A0ABS1TKS0</accession>
<protein>
    <submittedName>
        <fullName evidence="1">Helix-hairpin-helix domain-containing protein</fullName>
    </submittedName>
</protein>
<dbReference type="Proteomes" id="UP000623967">
    <property type="component" value="Unassembled WGS sequence"/>
</dbReference>
<keyword evidence="2" id="KW-1185">Reference proteome</keyword>
<dbReference type="InterPro" id="IPR021725">
    <property type="entry name" value="Cdd1"/>
</dbReference>
<sequence length="143" mass="16552">MSVKLMLTSSEKNELRKNKIKLDDISKLEPLYLSELLGIPLERAKKVIASAQFQQIPSIGPAFAEDLVTLGFLNLEELKGKSGAELFDSFELHCGHRVDPCVEDQFRLVVHYAENKYSDKQWWDFTSERKKYRNKYGYPPTRP</sequence>
<evidence type="ECO:0000313" key="2">
    <source>
        <dbReference type="Proteomes" id="UP000623967"/>
    </source>
</evidence>
<dbReference type="EMBL" id="JAESWB010000082">
    <property type="protein sequence ID" value="MBL4951783.1"/>
    <property type="molecule type" value="Genomic_DNA"/>
</dbReference>
<comment type="caution">
    <text evidence="1">The sequence shown here is derived from an EMBL/GenBank/DDBJ whole genome shotgun (WGS) entry which is preliminary data.</text>
</comment>
<dbReference type="RefSeq" id="WP_202653071.1">
    <property type="nucleotide sequence ID" value="NZ_JAESWB010000082.1"/>
</dbReference>
<reference evidence="1 2" key="1">
    <citation type="submission" date="2021-01" db="EMBL/GenBank/DDBJ databases">
        <title>Genome public.</title>
        <authorList>
            <person name="Liu C."/>
            <person name="Sun Q."/>
        </authorList>
    </citation>
    <scope>NUCLEOTIDE SEQUENCE [LARGE SCALE GENOMIC DNA]</scope>
    <source>
        <strain evidence="1 2">YIM B02564</strain>
    </source>
</reference>
<name>A0ABS1TKS0_9BACI</name>
<organism evidence="1 2">
    <name type="scientific">Neobacillus paridis</name>
    <dbReference type="NCBI Taxonomy" id="2803862"/>
    <lineage>
        <taxon>Bacteria</taxon>
        <taxon>Bacillati</taxon>
        <taxon>Bacillota</taxon>
        <taxon>Bacilli</taxon>
        <taxon>Bacillales</taxon>
        <taxon>Bacillaceae</taxon>
        <taxon>Neobacillus</taxon>
    </lineage>
</organism>
<gene>
    <name evidence="1" type="ORF">JK635_05965</name>
</gene>
<dbReference type="Pfam" id="PF11731">
    <property type="entry name" value="Cdd1"/>
    <property type="match status" value="1"/>
</dbReference>
<proteinExistence type="predicted"/>